<dbReference type="EMBL" id="CP107020">
    <property type="protein sequence ID" value="UYG15730.1"/>
    <property type="molecule type" value="Genomic_DNA"/>
</dbReference>
<keyword evidence="4 7" id="KW-1133">Transmembrane helix</keyword>
<keyword evidence="3 7" id="KW-0812">Transmembrane</keyword>
<feature type="transmembrane region" description="Helical" evidence="7">
    <location>
        <begin position="400"/>
        <end position="418"/>
    </location>
</feature>
<dbReference type="PANTHER" id="PTHR30572">
    <property type="entry name" value="MEMBRANE COMPONENT OF TRANSPORTER-RELATED"/>
    <property type="match status" value="1"/>
</dbReference>
<evidence type="ECO:0000259" key="8">
    <source>
        <dbReference type="Pfam" id="PF02687"/>
    </source>
</evidence>
<dbReference type="Proteomes" id="UP001164305">
    <property type="component" value="Chromosome"/>
</dbReference>
<dbReference type="PANTHER" id="PTHR30572:SF4">
    <property type="entry name" value="ABC TRANSPORTER PERMEASE YTRF"/>
    <property type="match status" value="1"/>
</dbReference>
<evidence type="ECO:0000313" key="9">
    <source>
        <dbReference type="EMBL" id="UYG15730.1"/>
    </source>
</evidence>
<comment type="subcellular location">
    <subcellularLocation>
        <location evidence="1">Cell membrane</location>
        <topology evidence="1">Multi-pass membrane protein</topology>
    </subcellularLocation>
</comment>
<evidence type="ECO:0000256" key="4">
    <source>
        <dbReference type="ARBA" id="ARBA00022989"/>
    </source>
</evidence>
<organism evidence="9 10">
    <name type="scientific">Brachybacterium huguangmaarense</name>
    <dbReference type="NCBI Taxonomy" id="1652028"/>
    <lineage>
        <taxon>Bacteria</taxon>
        <taxon>Bacillati</taxon>
        <taxon>Actinomycetota</taxon>
        <taxon>Actinomycetes</taxon>
        <taxon>Micrococcales</taxon>
        <taxon>Dermabacteraceae</taxon>
        <taxon>Brachybacterium</taxon>
    </lineage>
</organism>
<feature type="transmembrane region" description="Helical" evidence="7">
    <location>
        <begin position="249"/>
        <end position="280"/>
    </location>
</feature>
<evidence type="ECO:0000313" key="10">
    <source>
        <dbReference type="Proteomes" id="UP001164305"/>
    </source>
</evidence>
<proteinExistence type="inferred from homology"/>
<feature type="transmembrane region" description="Helical" evidence="7">
    <location>
        <begin position="307"/>
        <end position="337"/>
    </location>
</feature>
<evidence type="ECO:0000256" key="7">
    <source>
        <dbReference type="SAM" id="Phobius"/>
    </source>
</evidence>
<dbReference type="InterPro" id="IPR050250">
    <property type="entry name" value="Macrolide_Exporter_MacB"/>
</dbReference>
<keyword evidence="2" id="KW-1003">Cell membrane</keyword>
<sequence>MSRAAQRRRVRLTPTRRHVAAIIAIALSTAFVTVMVLAGSLVTASLRASAEQTYAGVDLVASTEEYGAQAPDIPGARDVTPVLTSYAQVTGPDPARPAFVQITGELPASVQPLDLASGRAASAADEVVLDDSTARSLGAEVGDRITIPRDQLAGTDPSAGDPAFTVTGITAPTTAQALGMGMSGLHVSAAAAGLVFGDATQQMTNTWFASVAPGEDASAVAAAASTSGLAVRTGAEAIEDQVQGMMQGFAFLGAILVVFVVIALLTTAVVIANTFTVTLAQQTRSLALLRTLGASRRQVAGIVTRETLLVGLVGSALGTVLGHLFVQAVLLGVWGLGWLPGVLAVPVTVLSIVLPLVVGVVLALVSGVLPARRATRVAPLQALRPEPPAAARRFGVREGIGVVALVLGLGALVGGAALSSSGQAGMGIVLGVIGGIVSFVGLLLLLVALTGPLARAVGAVVGRLGGTPARLAAATTRRHPGRSAATIAALVIGTTLMTMMSVGARTADVSLARDLADARPIDAVITGAALPADAATRIGDVRGIAATETAARADVDVHAAEDMTLYAASPEQIAAVSNRDDLAPELHDDVIVLGTDRATRFGVSDGQRLELTGADGATVTVTVHVDGNLHLSLTTPATLHALAGDQVQPVVLARFAAPGSPERGDADAMTVAGDVQDVLAQDGFVEAQADFDGVERETYGQVLDVLLGITLALLAVAVLVALVGVANTLSLGVIERSGENALLRALGTTRGQMRSMLGWEGVLLAFIGAVLGIVLGGVYGVAGIWCILGGAFPVTITIPWVQIAAVLVLAVLAGWAASVLPGRRAARTAPAQALAAADE</sequence>
<evidence type="ECO:0000256" key="3">
    <source>
        <dbReference type="ARBA" id="ARBA00022692"/>
    </source>
</evidence>
<evidence type="ECO:0000256" key="2">
    <source>
        <dbReference type="ARBA" id="ARBA00022475"/>
    </source>
</evidence>
<feature type="transmembrane region" description="Helical" evidence="7">
    <location>
        <begin position="762"/>
        <end position="792"/>
    </location>
</feature>
<comment type="similarity">
    <text evidence="6">Belongs to the ABC-4 integral membrane protein family.</text>
</comment>
<feature type="transmembrane region" description="Helical" evidence="7">
    <location>
        <begin position="424"/>
        <end position="449"/>
    </location>
</feature>
<evidence type="ECO:0000256" key="5">
    <source>
        <dbReference type="ARBA" id="ARBA00023136"/>
    </source>
</evidence>
<dbReference type="Pfam" id="PF02687">
    <property type="entry name" value="FtsX"/>
    <property type="match status" value="2"/>
</dbReference>
<name>A0ABY6FXT8_9MICO</name>
<gene>
    <name evidence="9" type="ORF">BRM3_08740</name>
</gene>
<dbReference type="RefSeq" id="WP_263592944.1">
    <property type="nucleotide sequence ID" value="NZ_CP107020.1"/>
</dbReference>
<reference evidence="9" key="1">
    <citation type="submission" date="2022-10" db="EMBL/GenBank/DDBJ databases">
        <title>Whole-Genome Sequencing of Brachybacterium huguangmaarense BRM-3, Isolated from Betula schmidtii.</title>
        <authorList>
            <person name="Haam D."/>
        </authorList>
    </citation>
    <scope>NUCLEOTIDE SEQUENCE</scope>
    <source>
        <strain evidence="9">BRM-3</strain>
    </source>
</reference>
<feature type="transmembrane region" description="Helical" evidence="7">
    <location>
        <begin position="21"/>
        <end position="42"/>
    </location>
</feature>
<feature type="transmembrane region" description="Helical" evidence="7">
    <location>
        <begin position="705"/>
        <end position="734"/>
    </location>
</feature>
<dbReference type="InterPro" id="IPR003838">
    <property type="entry name" value="ABC3_permease_C"/>
</dbReference>
<evidence type="ECO:0000256" key="1">
    <source>
        <dbReference type="ARBA" id="ARBA00004651"/>
    </source>
</evidence>
<feature type="transmembrane region" description="Helical" evidence="7">
    <location>
        <begin position="798"/>
        <end position="820"/>
    </location>
</feature>
<protein>
    <submittedName>
        <fullName evidence="9">FtsX-like permease family protein</fullName>
    </submittedName>
</protein>
<keyword evidence="5 7" id="KW-0472">Membrane</keyword>
<feature type="domain" description="ABC3 transporter permease C-terminal" evidence="8">
    <location>
        <begin position="713"/>
        <end position="830"/>
    </location>
</feature>
<accession>A0ABY6FXT8</accession>
<feature type="transmembrane region" description="Helical" evidence="7">
    <location>
        <begin position="343"/>
        <end position="369"/>
    </location>
</feature>
<feature type="transmembrane region" description="Helical" evidence="7">
    <location>
        <begin position="484"/>
        <end position="504"/>
    </location>
</feature>
<evidence type="ECO:0000256" key="6">
    <source>
        <dbReference type="ARBA" id="ARBA00038076"/>
    </source>
</evidence>
<feature type="domain" description="ABC3 transporter permease C-terminal" evidence="8">
    <location>
        <begin position="258"/>
        <end position="377"/>
    </location>
</feature>
<keyword evidence="10" id="KW-1185">Reference proteome</keyword>